<gene>
    <name evidence="2" type="ORF">UFOVP1392_55</name>
    <name evidence="3" type="ORF">UFOVP1569_54</name>
    <name evidence="1" type="ORF">UFOVP952_10</name>
</gene>
<proteinExistence type="predicted"/>
<dbReference type="EMBL" id="LR796889">
    <property type="protein sequence ID" value="CAB4172792.1"/>
    <property type="molecule type" value="Genomic_DNA"/>
</dbReference>
<sequence>MPVWCLKIAWRVRGRRLVRIHQKDGLPSVEGVLVGVAAKRYIVLSAVMLGDGGATELAGHVEIPKENVMLVQVLP</sequence>
<accession>A0A6J5PNN6</accession>
<name>A0A6J5PNN6_9CAUD</name>
<protein>
    <submittedName>
        <fullName evidence="1">Uncharacterized protein</fullName>
    </submittedName>
</protein>
<evidence type="ECO:0000313" key="3">
    <source>
        <dbReference type="EMBL" id="CAB5230270.1"/>
    </source>
</evidence>
<evidence type="ECO:0000313" key="2">
    <source>
        <dbReference type="EMBL" id="CAB4204347.1"/>
    </source>
</evidence>
<dbReference type="EMBL" id="LR797334">
    <property type="protein sequence ID" value="CAB4204347.1"/>
    <property type="molecule type" value="Genomic_DNA"/>
</dbReference>
<reference evidence="1" key="1">
    <citation type="submission" date="2020-05" db="EMBL/GenBank/DDBJ databases">
        <authorList>
            <person name="Chiriac C."/>
            <person name="Salcher M."/>
            <person name="Ghai R."/>
            <person name="Kavagutti S V."/>
        </authorList>
    </citation>
    <scope>NUCLEOTIDE SEQUENCE</scope>
</reference>
<dbReference type="EMBL" id="LR798409">
    <property type="protein sequence ID" value="CAB5230270.1"/>
    <property type="molecule type" value="Genomic_DNA"/>
</dbReference>
<organism evidence="1">
    <name type="scientific">uncultured Caudovirales phage</name>
    <dbReference type="NCBI Taxonomy" id="2100421"/>
    <lineage>
        <taxon>Viruses</taxon>
        <taxon>Duplodnaviria</taxon>
        <taxon>Heunggongvirae</taxon>
        <taxon>Uroviricota</taxon>
        <taxon>Caudoviricetes</taxon>
        <taxon>Peduoviridae</taxon>
        <taxon>Maltschvirus</taxon>
        <taxon>Maltschvirus maltsch</taxon>
    </lineage>
</organism>
<evidence type="ECO:0000313" key="1">
    <source>
        <dbReference type="EMBL" id="CAB4172792.1"/>
    </source>
</evidence>